<evidence type="ECO:0000259" key="2">
    <source>
        <dbReference type="PROSITE" id="PS50010"/>
    </source>
</evidence>
<dbReference type="Gene3D" id="2.30.29.30">
    <property type="entry name" value="Pleckstrin-homology domain (PH domain)/Phosphotyrosine-binding domain (PTB)"/>
    <property type="match status" value="1"/>
</dbReference>
<dbReference type="SUPFAM" id="SSF50729">
    <property type="entry name" value="PH domain-like"/>
    <property type="match status" value="1"/>
</dbReference>
<evidence type="ECO:0000259" key="3">
    <source>
        <dbReference type="PROSITE" id="PS51745"/>
    </source>
</evidence>
<dbReference type="GO" id="GO:0000935">
    <property type="term" value="C:division septum"/>
    <property type="evidence" value="ECO:0007669"/>
    <property type="project" value="TreeGrafter"/>
</dbReference>
<dbReference type="Pfam" id="PF15411">
    <property type="entry name" value="PH_10"/>
    <property type="match status" value="1"/>
</dbReference>
<dbReference type="Proteomes" id="UP000030755">
    <property type="component" value="Unassembled WGS sequence"/>
</dbReference>
<dbReference type="InterPro" id="IPR036872">
    <property type="entry name" value="CH_dom_sf"/>
</dbReference>
<dbReference type="EMBL" id="KE561045">
    <property type="protein sequence ID" value="EPZ33727.1"/>
    <property type="molecule type" value="Genomic_DNA"/>
</dbReference>
<sequence length="749" mass="86554">MTQSGKRHSVDPLQVLWSVFRQAGGLCMLMNILKPGSVASINEMPKNPCLEDLSNNLSKANMYHFLKICREDLKIPPSALFSISEAYMDDTNCFMKVLQTVEVVLDIMEGKQLLPKNSARLSMERSKESLFPKELIGDLELRARVITELIETERKYVSDLEILQKYRENAERLITEEENIKIFSNLNELLDFQRRFLISLESMLQVPLKDQTFGQIFVYMKSGFSVYETYCATHKVASETVLEIKEKLKPISHILDPVIQIPSYLIKPIQRVCKYPLLLRELLKGTPESHDDHKWIEEAVEVSKEIAEKVNENHRQQENIAIVADIEKRVEDWKGHEIGQFGELLLEDKLLIVVNGNQKDLLIIVILKQTQPSLIRRKSKNLQLKGHIYLKAIDSIVNCSKDGTFALKVYWQDESELASFQLIFRMEEQMNMWHSTLIRLLNKRHSSTSTMPHNSFRFSTTTTSRDFTSRPLSQSKSVDGLSKVSENATPPNIPLPENPSISRSQSSPDNEWKKITPQALRKKRESNNHEDSGHSFTRSHSRNQSIEFHRKYMKDKQPQVDTNSFADEFDQLLLETQLPSPAFSPVEQVARKVKIYFETEMHLMYLSFPMSFQDLLARVVSKIGKDDVKIQFADDEGDRIMMTCDDDVESALSLSPNGTLNLYAIILLSGLMPPSFWTKLALIWVAKKAVVYGIARAYGFPRIYRKVLRLNRRFIKDPETRDKIQYIAKTMILFPNIIKQKYLKLRNKR</sequence>
<dbReference type="SUPFAM" id="SSF48065">
    <property type="entry name" value="DBL homology domain (DH-domain)"/>
    <property type="match status" value="1"/>
</dbReference>
<dbReference type="Gene3D" id="1.10.418.10">
    <property type="entry name" value="Calponin-like domain"/>
    <property type="match status" value="1"/>
</dbReference>
<dbReference type="PANTHER" id="PTHR47339">
    <property type="entry name" value="CELL DIVISION CONTROL PROTEIN 24"/>
    <property type="match status" value="1"/>
</dbReference>
<dbReference type="PROSITE" id="PS50010">
    <property type="entry name" value="DH_2"/>
    <property type="match status" value="1"/>
</dbReference>
<dbReference type="InterPro" id="IPR011993">
    <property type="entry name" value="PH-like_dom_sf"/>
</dbReference>
<feature type="compositionally biased region" description="Low complexity" evidence="1">
    <location>
        <begin position="455"/>
        <end position="470"/>
    </location>
</feature>
<dbReference type="OrthoDB" id="1594986at2759"/>
<dbReference type="SMART" id="SM00666">
    <property type="entry name" value="PB1"/>
    <property type="match status" value="1"/>
</dbReference>
<feature type="domain" description="DH" evidence="2">
    <location>
        <begin position="141"/>
        <end position="313"/>
    </location>
</feature>
<evidence type="ECO:0000313" key="4">
    <source>
        <dbReference type="EMBL" id="EPZ33727.1"/>
    </source>
</evidence>
<dbReference type="InterPro" id="IPR000270">
    <property type="entry name" value="PB1_dom"/>
</dbReference>
<reference evidence="4 5" key="1">
    <citation type="journal article" date="2013" name="Curr. Biol.">
        <title>Shared signatures of parasitism and phylogenomics unite Cryptomycota and microsporidia.</title>
        <authorList>
            <person name="James T.Y."/>
            <person name="Pelin A."/>
            <person name="Bonen L."/>
            <person name="Ahrendt S."/>
            <person name="Sain D."/>
            <person name="Corradi N."/>
            <person name="Stajich J.E."/>
        </authorList>
    </citation>
    <scope>NUCLEOTIDE SEQUENCE [LARGE SCALE GENOMIC DNA]</scope>
    <source>
        <strain evidence="4 5">CSF55</strain>
    </source>
</reference>
<dbReference type="Pfam" id="PF00564">
    <property type="entry name" value="PB1"/>
    <property type="match status" value="1"/>
</dbReference>
<dbReference type="GO" id="GO:0043332">
    <property type="term" value="C:mating projection tip"/>
    <property type="evidence" value="ECO:0007669"/>
    <property type="project" value="TreeGrafter"/>
</dbReference>
<dbReference type="InterPro" id="IPR053793">
    <property type="entry name" value="PB1-like"/>
</dbReference>
<name>A0A075AYD9_ROZAC</name>
<dbReference type="STRING" id="988480.A0A075AYD9"/>
<dbReference type="HOGENOM" id="CLU_007879_0_0_1"/>
<dbReference type="GO" id="GO:0031106">
    <property type="term" value="P:septin ring organization"/>
    <property type="evidence" value="ECO:0007669"/>
    <property type="project" value="TreeGrafter"/>
</dbReference>
<dbReference type="GO" id="GO:0005634">
    <property type="term" value="C:nucleus"/>
    <property type="evidence" value="ECO:0007669"/>
    <property type="project" value="TreeGrafter"/>
</dbReference>
<feature type="domain" description="PB1" evidence="3">
    <location>
        <begin position="590"/>
        <end position="665"/>
    </location>
</feature>
<keyword evidence="5" id="KW-1185">Reference proteome</keyword>
<dbReference type="GO" id="GO:0005737">
    <property type="term" value="C:cytoplasm"/>
    <property type="evidence" value="ECO:0007669"/>
    <property type="project" value="TreeGrafter"/>
</dbReference>
<gene>
    <name evidence="4" type="ORF">O9G_002365</name>
</gene>
<feature type="compositionally biased region" description="Polar residues" evidence="1">
    <location>
        <begin position="499"/>
        <end position="509"/>
    </location>
</feature>
<feature type="compositionally biased region" description="Polar residues" evidence="1">
    <location>
        <begin position="534"/>
        <end position="544"/>
    </location>
</feature>
<dbReference type="Pfam" id="PF00621">
    <property type="entry name" value="RhoGEF"/>
    <property type="match status" value="1"/>
</dbReference>
<dbReference type="InterPro" id="IPR035899">
    <property type="entry name" value="DBL_dom_sf"/>
</dbReference>
<dbReference type="Gene3D" id="1.20.900.10">
    <property type="entry name" value="Dbl homology (DH) domain"/>
    <property type="match status" value="1"/>
</dbReference>
<proteinExistence type="predicted"/>
<dbReference type="CDD" id="cd00160">
    <property type="entry name" value="RhoGEF"/>
    <property type="match status" value="1"/>
</dbReference>
<organism evidence="4 5">
    <name type="scientific">Rozella allomycis (strain CSF55)</name>
    <dbReference type="NCBI Taxonomy" id="988480"/>
    <lineage>
        <taxon>Eukaryota</taxon>
        <taxon>Fungi</taxon>
        <taxon>Fungi incertae sedis</taxon>
        <taxon>Cryptomycota</taxon>
        <taxon>Cryptomycota incertae sedis</taxon>
        <taxon>Rozella</taxon>
    </lineage>
</organism>
<dbReference type="SMART" id="SM00325">
    <property type="entry name" value="RhoGEF"/>
    <property type="match status" value="1"/>
</dbReference>
<dbReference type="InterPro" id="IPR053026">
    <property type="entry name" value="CDC42_GEF"/>
</dbReference>
<dbReference type="InterPro" id="IPR000219">
    <property type="entry name" value="DH_dom"/>
</dbReference>
<dbReference type="PROSITE" id="PS51745">
    <property type="entry name" value="PB1"/>
    <property type="match status" value="1"/>
</dbReference>
<dbReference type="Pfam" id="PF06395">
    <property type="entry name" value="CDC24"/>
    <property type="match status" value="1"/>
</dbReference>
<dbReference type="PANTHER" id="PTHR47339:SF1">
    <property type="entry name" value="CELL DIVISION CONTROL PROTEIN 24"/>
    <property type="match status" value="1"/>
</dbReference>
<dbReference type="GO" id="GO:0005085">
    <property type="term" value="F:guanyl-nucleotide exchange factor activity"/>
    <property type="evidence" value="ECO:0007669"/>
    <property type="project" value="InterPro"/>
</dbReference>
<dbReference type="Gene3D" id="3.10.20.90">
    <property type="entry name" value="Phosphatidylinositol 3-kinase Catalytic Subunit, Chain A, domain 1"/>
    <property type="match status" value="1"/>
</dbReference>
<dbReference type="AlphaFoldDB" id="A0A075AYD9"/>
<dbReference type="SUPFAM" id="SSF54277">
    <property type="entry name" value="CAD &amp; PB1 domains"/>
    <property type="match status" value="1"/>
</dbReference>
<protein>
    <submittedName>
        <fullName evidence="4">Rho guanine nucleotide exchange factor scd1 and CDC24-like protein</fullName>
    </submittedName>
</protein>
<evidence type="ECO:0000256" key="1">
    <source>
        <dbReference type="SAM" id="MobiDB-lite"/>
    </source>
</evidence>
<accession>A0A075AYD9</accession>
<dbReference type="InterPro" id="IPR010481">
    <property type="entry name" value="Cdc24/Scd1_N"/>
</dbReference>
<dbReference type="CDD" id="cd05992">
    <property type="entry name" value="PB1"/>
    <property type="match status" value="1"/>
</dbReference>
<feature type="region of interest" description="Disordered" evidence="1">
    <location>
        <begin position="447"/>
        <end position="544"/>
    </location>
</feature>
<dbReference type="GO" id="GO:0030010">
    <property type="term" value="P:establishment of cell polarity"/>
    <property type="evidence" value="ECO:0007669"/>
    <property type="project" value="TreeGrafter"/>
</dbReference>
<evidence type="ECO:0000313" key="5">
    <source>
        <dbReference type="Proteomes" id="UP000030755"/>
    </source>
</evidence>